<gene>
    <name evidence="2" type="ORF">AAG570_003245</name>
</gene>
<evidence type="ECO:0000313" key="3">
    <source>
        <dbReference type="Proteomes" id="UP001558652"/>
    </source>
</evidence>
<proteinExistence type="predicted"/>
<organism evidence="2 3">
    <name type="scientific">Ranatra chinensis</name>
    <dbReference type="NCBI Taxonomy" id="642074"/>
    <lineage>
        <taxon>Eukaryota</taxon>
        <taxon>Metazoa</taxon>
        <taxon>Ecdysozoa</taxon>
        <taxon>Arthropoda</taxon>
        <taxon>Hexapoda</taxon>
        <taxon>Insecta</taxon>
        <taxon>Pterygota</taxon>
        <taxon>Neoptera</taxon>
        <taxon>Paraneoptera</taxon>
        <taxon>Hemiptera</taxon>
        <taxon>Heteroptera</taxon>
        <taxon>Panheteroptera</taxon>
        <taxon>Nepomorpha</taxon>
        <taxon>Nepidae</taxon>
        <taxon>Ranatrinae</taxon>
        <taxon>Ranatra</taxon>
    </lineage>
</organism>
<keyword evidence="3" id="KW-1185">Reference proteome</keyword>
<feature type="compositionally biased region" description="Basic and acidic residues" evidence="1">
    <location>
        <begin position="171"/>
        <end position="190"/>
    </location>
</feature>
<dbReference type="Proteomes" id="UP001558652">
    <property type="component" value="Unassembled WGS sequence"/>
</dbReference>
<reference evidence="2 3" key="1">
    <citation type="submission" date="2024-07" db="EMBL/GenBank/DDBJ databases">
        <title>Chromosome-level genome assembly of the water stick insect Ranatra chinensis (Heteroptera: Nepidae).</title>
        <authorList>
            <person name="Liu X."/>
        </authorList>
    </citation>
    <scope>NUCLEOTIDE SEQUENCE [LARGE SCALE GENOMIC DNA]</scope>
    <source>
        <strain evidence="2">Cailab_2021Rc</strain>
        <tissue evidence="2">Muscle</tissue>
    </source>
</reference>
<dbReference type="AlphaFoldDB" id="A0ABD0Y6B4"/>
<evidence type="ECO:0000256" key="1">
    <source>
        <dbReference type="SAM" id="MobiDB-lite"/>
    </source>
</evidence>
<feature type="region of interest" description="Disordered" evidence="1">
    <location>
        <begin position="161"/>
        <end position="190"/>
    </location>
</feature>
<accession>A0ABD0Y6B4</accession>
<feature type="region of interest" description="Disordered" evidence="1">
    <location>
        <begin position="1"/>
        <end position="27"/>
    </location>
</feature>
<evidence type="ECO:0000313" key="2">
    <source>
        <dbReference type="EMBL" id="KAL1122920.1"/>
    </source>
</evidence>
<dbReference type="EMBL" id="JBFDAA010000013">
    <property type="protein sequence ID" value="KAL1122920.1"/>
    <property type="molecule type" value="Genomic_DNA"/>
</dbReference>
<name>A0ABD0Y6B4_9HEMI</name>
<protein>
    <submittedName>
        <fullName evidence="2">Uncharacterized protein</fullName>
    </submittedName>
</protein>
<comment type="caution">
    <text evidence="2">The sequence shown here is derived from an EMBL/GenBank/DDBJ whole genome shotgun (WGS) entry which is preliminary data.</text>
</comment>
<sequence length="190" mass="20938">MRIPPEDASNMGSETSEPPFVTTRSNPEDSALLTVHSLTAEDGVQAPKHVGQNPPPVINAYLSEDGFPCERGHGRSREPQLPPGDQRTCLLYPTGLSGLRALKNDLATRLAKTHRRRHNHRAGHSLLMHLCLAPPPDRPSLLLTQLKRRWPRDLPGATVHHYKSVSPMADDGDRPKPVRNDELGAKDDGL</sequence>